<evidence type="ECO:0000313" key="9">
    <source>
        <dbReference type="EMBL" id="SDE58146.1"/>
    </source>
</evidence>
<keyword evidence="5" id="KW-0998">Cell outer membrane</keyword>
<name>A0A1G7E3W2_9FLAO</name>
<dbReference type="EMBL" id="FNBD01000002">
    <property type="protein sequence ID" value="SDE58146.1"/>
    <property type="molecule type" value="Genomic_DNA"/>
</dbReference>
<keyword evidence="10" id="KW-1185">Reference proteome</keyword>
<feature type="domain" description="SusD-like N-terminal" evidence="8">
    <location>
        <begin position="26"/>
        <end position="217"/>
    </location>
</feature>
<reference evidence="10" key="1">
    <citation type="submission" date="2016-10" db="EMBL/GenBank/DDBJ databases">
        <authorList>
            <person name="Varghese N."/>
            <person name="Submissions S."/>
        </authorList>
    </citation>
    <scope>NUCLEOTIDE SEQUENCE [LARGE SCALE GENOMIC DNA]</scope>
    <source>
        <strain evidence="10">DSM 24729</strain>
    </source>
</reference>
<accession>A0A1G7E3W2</accession>
<dbReference type="PROSITE" id="PS51257">
    <property type="entry name" value="PROKAR_LIPOPROTEIN"/>
    <property type="match status" value="1"/>
</dbReference>
<protein>
    <submittedName>
        <fullName evidence="9">Starch-binding associating with outer membrane</fullName>
    </submittedName>
</protein>
<dbReference type="AlphaFoldDB" id="A0A1G7E3W2"/>
<evidence type="ECO:0000256" key="6">
    <source>
        <dbReference type="SAM" id="SignalP"/>
    </source>
</evidence>
<evidence type="ECO:0000256" key="1">
    <source>
        <dbReference type="ARBA" id="ARBA00004442"/>
    </source>
</evidence>
<feature type="domain" description="RagB/SusD" evidence="7">
    <location>
        <begin position="408"/>
        <end position="555"/>
    </location>
</feature>
<dbReference type="Proteomes" id="UP000182114">
    <property type="component" value="Unassembled WGS sequence"/>
</dbReference>
<sequence length="555" mass="62146">MKLLKNINNAIVLFAVLVTTSACNDYIEEDIYSDITSENFIDQDNADQLVVGVYTSMRTVYRDYTFKFDGTDIFANKGDLSSLSATNDYFNLTSSAGQSVWANNYGVIGKANFVINRYENQIEWSDSNLDAKAYGIAQAKGLRGLAYFNLVQQYGGVVLEVEEVQSIRTDYVRSSEQETYNLIIADLEAAIPDLEEAPETGRFSKRAAQHVLADVYLTRAYTSFGESTDFATAAALAEEAINGYDIRSQSFAELFAYDNQVNDEVLFAMQWGTSGFTADKDNNKHSLFMNQVANYPGVNRATTPYGFSDFSMMPTPYYYSLFAANDSRDDVTFHRAILADADDELKDASGNLLDIIVAGDTVVYYPKVALDAAELVEHLDRHWVYQPDEYLFGRPDAIAGVNYLYTLNAELTNFPIFKKFDDEDFNETRLGARDTYVFRVAETHLIAAEAYLGAGNSSQALFHINRVRERATGVANEYTSITIDDILDERALELAGEDNRWAVLKRTGKLEERIAQYNPQVIDHGAFDASIHLLRPIPASELQLSPETMTQNPGY</sequence>
<evidence type="ECO:0000313" key="10">
    <source>
        <dbReference type="Proteomes" id="UP000182114"/>
    </source>
</evidence>
<dbReference type="InterPro" id="IPR012944">
    <property type="entry name" value="SusD_RagB_dom"/>
</dbReference>
<feature type="chain" id="PRO_5010377340" evidence="6">
    <location>
        <begin position="25"/>
        <end position="555"/>
    </location>
</feature>
<evidence type="ECO:0000256" key="5">
    <source>
        <dbReference type="ARBA" id="ARBA00023237"/>
    </source>
</evidence>
<evidence type="ECO:0000259" key="8">
    <source>
        <dbReference type="Pfam" id="PF14322"/>
    </source>
</evidence>
<comment type="subcellular location">
    <subcellularLocation>
        <location evidence="1">Cell outer membrane</location>
    </subcellularLocation>
</comment>
<dbReference type="SUPFAM" id="SSF48452">
    <property type="entry name" value="TPR-like"/>
    <property type="match status" value="1"/>
</dbReference>
<keyword evidence="3 6" id="KW-0732">Signal</keyword>
<dbReference type="Gene3D" id="1.25.40.390">
    <property type="match status" value="1"/>
</dbReference>
<gene>
    <name evidence="9" type="ORF">SAMN04487992_10262</name>
</gene>
<proteinExistence type="inferred from homology"/>
<dbReference type="InterPro" id="IPR033985">
    <property type="entry name" value="SusD-like_N"/>
</dbReference>
<evidence type="ECO:0000256" key="2">
    <source>
        <dbReference type="ARBA" id="ARBA00006275"/>
    </source>
</evidence>
<organism evidence="9 10">
    <name type="scientific">Cellulophaga baltica</name>
    <dbReference type="NCBI Taxonomy" id="76594"/>
    <lineage>
        <taxon>Bacteria</taxon>
        <taxon>Pseudomonadati</taxon>
        <taxon>Bacteroidota</taxon>
        <taxon>Flavobacteriia</taxon>
        <taxon>Flavobacteriales</taxon>
        <taxon>Flavobacteriaceae</taxon>
        <taxon>Cellulophaga</taxon>
    </lineage>
</organism>
<dbReference type="InterPro" id="IPR011990">
    <property type="entry name" value="TPR-like_helical_dom_sf"/>
</dbReference>
<dbReference type="RefSeq" id="WP_074537416.1">
    <property type="nucleotide sequence ID" value="NZ_FNBD01000002.1"/>
</dbReference>
<dbReference type="Pfam" id="PF07980">
    <property type="entry name" value="SusD_RagB"/>
    <property type="match status" value="1"/>
</dbReference>
<dbReference type="Pfam" id="PF14322">
    <property type="entry name" value="SusD-like_3"/>
    <property type="match status" value="1"/>
</dbReference>
<dbReference type="GO" id="GO:0009279">
    <property type="term" value="C:cell outer membrane"/>
    <property type="evidence" value="ECO:0007669"/>
    <property type="project" value="UniProtKB-SubCell"/>
</dbReference>
<evidence type="ECO:0000259" key="7">
    <source>
        <dbReference type="Pfam" id="PF07980"/>
    </source>
</evidence>
<keyword evidence="4" id="KW-0472">Membrane</keyword>
<evidence type="ECO:0000256" key="4">
    <source>
        <dbReference type="ARBA" id="ARBA00023136"/>
    </source>
</evidence>
<evidence type="ECO:0000256" key="3">
    <source>
        <dbReference type="ARBA" id="ARBA00022729"/>
    </source>
</evidence>
<feature type="signal peptide" evidence="6">
    <location>
        <begin position="1"/>
        <end position="24"/>
    </location>
</feature>
<comment type="similarity">
    <text evidence="2">Belongs to the SusD family.</text>
</comment>